<accession>A0ABP8AP10</accession>
<sequence length="173" mass="19266">MQTEPLASPRIQTKPDVDEQLGVELVQLPAPEPLILEASFLPDGPFVPIATAAVATILSEVRRGGEEYAWIRHVETHAEIQAAGDSSRGLFIEARTPATWWQRFMVPGGSRAIRYTRAKRGFVHRAPERECLTLAVGTAAAQLWCMEKLILDGLTLDEAELWDEEYRAGMRRG</sequence>
<dbReference type="EMBL" id="BAABBX010000009">
    <property type="protein sequence ID" value="GAA4187078.1"/>
    <property type="molecule type" value="Genomic_DNA"/>
</dbReference>
<dbReference type="RefSeq" id="WP_344774767.1">
    <property type="nucleotide sequence ID" value="NZ_BAABBX010000009.1"/>
</dbReference>
<evidence type="ECO:0008006" key="3">
    <source>
        <dbReference type="Google" id="ProtNLM"/>
    </source>
</evidence>
<comment type="caution">
    <text evidence="1">The sequence shown here is derived from an EMBL/GenBank/DDBJ whole genome shotgun (WGS) entry which is preliminary data.</text>
</comment>
<keyword evidence="2" id="KW-1185">Reference proteome</keyword>
<protein>
    <recommendedName>
        <fullName evidence="3">SRPBCC family protein</fullName>
    </recommendedName>
</protein>
<dbReference type="Proteomes" id="UP001500213">
    <property type="component" value="Unassembled WGS sequence"/>
</dbReference>
<evidence type="ECO:0000313" key="1">
    <source>
        <dbReference type="EMBL" id="GAA4187078.1"/>
    </source>
</evidence>
<proteinExistence type="predicted"/>
<evidence type="ECO:0000313" key="2">
    <source>
        <dbReference type="Proteomes" id="UP001500213"/>
    </source>
</evidence>
<gene>
    <name evidence="1" type="ORF">GCM10022288_11540</name>
</gene>
<name>A0ABP8AP10_9MICO</name>
<organism evidence="1 2">
    <name type="scientific">Gryllotalpicola kribbensis</name>
    <dbReference type="NCBI Taxonomy" id="993084"/>
    <lineage>
        <taxon>Bacteria</taxon>
        <taxon>Bacillati</taxon>
        <taxon>Actinomycetota</taxon>
        <taxon>Actinomycetes</taxon>
        <taxon>Micrococcales</taxon>
        <taxon>Microbacteriaceae</taxon>
        <taxon>Gryllotalpicola</taxon>
    </lineage>
</organism>
<reference evidence="2" key="1">
    <citation type="journal article" date="2019" name="Int. J. Syst. Evol. Microbiol.">
        <title>The Global Catalogue of Microorganisms (GCM) 10K type strain sequencing project: providing services to taxonomists for standard genome sequencing and annotation.</title>
        <authorList>
            <consortium name="The Broad Institute Genomics Platform"/>
            <consortium name="The Broad Institute Genome Sequencing Center for Infectious Disease"/>
            <person name="Wu L."/>
            <person name="Ma J."/>
        </authorList>
    </citation>
    <scope>NUCLEOTIDE SEQUENCE [LARGE SCALE GENOMIC DNA]</scope>
    <source>
        <strain evidence="2">JCM 17593</strain>
    </source>
</reference>